<protein>
    <submittedName>
        <fullName evidence="2">Odorant binding protein 6</fullName>
    </submittedName>
    <submittedName>
        <fullName evidence="3">Odorant-binding protein</fullName>
    </submittedName>
</protein>
<name>A0A0R8P0J4_CHRPA</name>
<feature type="signal peptide" evidence="1">
    <location>
        <begin position="1"/>
        <end position="25"/>
    </location>
</feature>
<dbReference type="EMBL" id="KX058022">
    <property type="protein sequence ID" value="ANJ05009.1"/>
    <property type="molecule type" value="mRNA"/>
</dbReference>
<reference evidence="2" key="1">
    <citation type="submission" date="2014-10" db="EMBL/GenBank/DDBJ databases">
        <title>Identification and comparison of genes expressed in the antennae of Chrysopa pallens and Chrysoperla sinica.</title>
        <authorList>
            <person name="Li Z."/>
        </authorList>
    </citation>
    <scope>NUCLEOTIDE SEQUENCE</scope>
</reference>
<dbReference type="InterPro" id="IPR006170">
    <property type="entry name" value="PBP/GOBP"/>
</dbReference>
<dbReference type="EMBL" id="KP082911">
    <property type="protein sequence ID" value="AKW47203.1"/>
    <property type="molecule type" value="mRNA"/>
</dbReference>
<dbReference type="InterPro" id="IPR036728">
    <property type="entry name" value="PBP_GOBP_sf"/>
</dbReference>
<dbReference type="AlphaFoldDB" id="A0A0R8P0J4"/>
<reference evidence="3" key="2">
    <citation type="submission" date="2016-04" db="EMBL/GenBank/DDBJ databases">
        <title>Antenna Transcriptome Analysis with an Emphasis on Chemoreception Genes in Chrysopa pallens.</title>
        <authorList>
            <person name="Wang J."/>
            <person name="Liu C."/>
            <person name="Guo Y."/>
        </authorList>
    </citation>
    <scope>NUCLEOTIDE SEQUENCE</scope>
</reference>
<feature type="chain" id="PRO_5006587762" evidence="1">
    <location>
        <begin position="26"/>
        <end position="169"/>
    </location>
</feature>
<dbReference type="CDD" id="cd23992">
    <property type="entry name" value="PBP_GOBP"/>
    <property type="match status" value="1"/>
</dbReference>
<evidence type="ECO:0000256" key="1">
    <source>
        <dbReference type="SAM" id="SignalP"/>
    </source>
</evidence>
<dbReference type="Pfam" id="PF01395">
    <property type="entry name" value="PBP_GOBP"/>
    <property type="match status" value="1"/>
</dbReference>
<dbReference type="Gene3D" id="1.10.238.20">
    <property type="entry name" value="Pheromone/general odorant binding protein domain"/>
    <property type="match status" value="1"/>
</dbReference>
<evidence type="ECO:0000313" key="3">
    <source>
        <dbReference type="EMBL" id="ANJ05009.1"/>
    </source>
</evidence>
<evidence type="ECO:0000313" key="2">
    <source>
        <dbReference type="EMBL" id="AKW47203.1"/>
    </source>
</evidence>
<proteinExistence type="evidence at transcript level"/>
<keyword evidence="1" id="KW-0732">Signal</keyword>
<dbReference type="SMART" id="SM00708">
    <property type="entry name" value="PhBP"/>
    <property type="match status" value="1"/>
</dbReference>
<organism evidence="2">
    <name type="scientific">Chrysopa pallens</name>
    <name type="common">Green lacewing</name>
    <name type="synonym">Hemerobius pallens</name>
    <dbReference type="NCBI Taxonomy" id="417485"/>
    <lineage>
        <taxon>Eukaryota</taxon>
        <taxon>Metazoa</taxon>
        <taxon>Ecdysozoa</taxon>
        <taxon>Arthropoda</taxon>
        <taxon>Hexapoda</taxon>
        <taxon>Insecta</taxon>
        <taxon>Pterygota</taxon>
        <taxon>Neoptera</taxon>
        <taxon>Endopterygota</taxon>
        <taxon>Neuroptera</taxon>
        <taxon>Hemerobiiformia</taxon>
        <taxon>Chrysopidae</taxon>
        <taxon>Chrysopinae</taxon>
        <taxon>Chrysopa</taxon>
    </lineage>
</organism>
<sequence>MVLSFKTSCILNVVYLLFYIQLINCETVSNTNASVVSSSEVGNRITLLQAVETCNSTYKIDEAWLREFNNSGTFPDEFKTEPKCFVNCVLKECGMENEDQKFDIESSDFYLSSLRYERLPDMVDVIKRCIKHTDDEESGTDKCERSYVFAKCVVEELSRRLRSGIIAEL</sequence>
<dbReference type="SUPFAM" id="SSF47565">
    <property type="entry name" value="Insect pheromone/odorant-binding proteins"/>
    <property type="match status" value="1"/>
</dbReference>
<dbReference type="GO" id="GO:0005549">
    <property type="term" value="F:odorant binding"/>
    <property type="evidence" value="ECO:0007669"/>
    <property type="project" value="InterPro"/>
</dbReference>
<accession>A0A0R8P0J4</accession>